<gene>
    <name evidence="7" type="primary">106056962</name>
</gene>
<dbReference type="GO" id="GO:0005829">
    <property type="term" value="C:cytosol"/>
    <property type="evidence" value="ECO:0007669"/>
    <property type="project" value="TreeGrafter"/>
</dbReference>
<dbReference type="KEGG" id="bgt:106056962"/>
<feature type="domain" description="DUF2428" evidence="4">
    <location>
        <begin position="900"/>
        <end position="1175"/>
    </location>
</feature>
<dbReference type="OrthoDB" id="73997at2759"/>
<dbReference type="Proteomes" id="UP000076420">
    <property type="component" value="Unassembled WGS sequence"/>
</dbReference>
<organism evidence="7 8">
    <name type="scientific">Biomphalaria glabrata</name>
    <name type="common">Bloodfluke planorb</name>
    <name type="synonym">Freshwater snail</name>
    <dbReference type="NCBI Taxonomy" id="6526"/>
    <lineage>
        <taxon>Eukaryota</taxon>
        <taxon>Metazoa</taxon>
        <taxon>Spiralia</taxon>
        <taxon>Lophotrochozoa</taxon>
        <taxon>Mollusca</taxon>
        <taxon>Gastropoda</taxon>
        <taxon>Heterobranchia</taxon>
        <taxon>Euthyneura</taxon>
        <taxon>Panpulmonata</taxon>
        <taxon>Hygrophila</taxon>
        <taxon>Lymnaeoidea</taxon>
        <taxon>Planorbidae</taxon>
        <taxon>Biomphalaria</taxon>
    </lineage>
</organism>
<dbReference type="InterPro" id="IPR051954">
    <property type="entry name" value="tRNA_methyltransferase_THADA"/>
</dbReference>
<dbReference type="InterPro" id="IPR056842">
    <property type="entry name" value="THADA-like_TPR_C"/>
</dbReference>
<keyword evidence="2" id="KW-0819">tRNA processing</keyword>
<evidence type="ECO:0000259" key="4">
    <source>
        <dbReference type="Pfam" id="PF10350"/>
    </source>
</evidence>
<dbReference type="VEuPathDB" id="VectorBase:BGLAX_030396"/>
<evidence type="ECO:0000259" key="5">
    <source>
        <dbReference type="Pfam" id="PF25150"/>
    </source>
</evidence>
<dbReference type="PANTHER" id="PTHR14387">
    <property type="entry name" value="THADA/DEATH RECEPTOR INTERACTING PROTEIN"/>
    <property type="match status" value="1"/>
</dbReference>
<reference evidence="7" key="1">
    <citation type="submission" date="2020-05" db="UniProtKB">
        <authorList>
            <consortium name="EnsemblMetazoa"/>
        </authorList>
    </citation>
    <scope>IDENTIFICATION</scope>
    <source>
        <strain evidence="7">BB02</strain>
    </source>
</reference>
<dbReference type="PANTHER" id="PTHR14387:SF7">
    <property type="entry name" value="THYROID ADENOMA-ASSOCIATED PROTEIN"/>
    <property type="match status" value="1"/>
</dbReference>
<dbReference type="Pfam" id="PF25150">
    <property type="entry name" value="TPR_Trm732"/>
    <property type="match status" value="1"/>
</dbReference>
<comment type="similarity">
    <text evidence="1">Belongs to the THADA family.</text>
</comment>
<evidence type="ECO:0000256" key="1">
    <source>
        <dbReference type="ARBA" id="ARBA00010409"/>
    </source>
</evidence>
<feature type="domain" description="tRNA (32-2'-O)-methyltransferase regulator THADA-like C-terminal TPR repeats region" evidence="6">
    <location>
        <begin position="1177"/>
        <end position="1339"/>
    </location>
</feature>
<dbReference type="SUPFAM" id="SSF48371">
    <property type="entry name" value="ARM repeat"/>
    <property type="match status" value="2"/>
</dbReference>
<dbReference type="InterPro" id="IPR016024">
    <property type="entry name" value="ARM-type_fold"/>
</dbReference>
<name>A0A2C9L3N9_BIOGL</name>
<dbReference type="EnsemblMetazoa" id="BGLB026578-RA">
    <property type="protein sequence ID" value="BGLB026578-PA"/>
    <property type="gene ID" value="BGLB026578"/>
</dbReference>
<feature type="domain" description="tRNA (32-2'-O)-methyltransferase regulator THADA-like TPR repeats region" evidence="5">
    <location>
        <begin position="496"/>
        <end position="753"/>
    </location>
</feature>
<dbReference type="STRING" id="6526.A0A2C9L3N9"/>
<proteinExistence type="inferred from homology"/>
<dbReference type="InterPro" id="IPR056843">
    <property type="entry name" value="THADA-like_TPR"/>
</dbReference>
<evidence type="ECO:0000256" key="3">
    <source>
        <dbReference type="ARBA" id="ARBA00035698"/>
    </source>
</evidence>
<evidence type="ECO:0000256" key="2">
    <source>
        <dbReference type="ARBA" id="ARBA00022694"/>
    </source>
</evidence>
<dbReference type="InterPro" id="IPR019442">
    <property type="entry name" value="THADA/TRM732_DUF2428"/>
</dbReference>
<evidence type="ECO:0000313" key="8">
    <source>
        <dbReference type="Proteomes" id="UP000076420"/>
    </source>
</evidence>
<dbReference type="VEuPathDB" id="VectorBase:BGLB026578"/>
<evidence type="ECO:0000313" key="7">
    <source>
        <dbReference type="EnsemblMetazoa" id="BGLB026578-PA"/>
    </source>
</evidence>
<evidence type="ECO:0000259" key="6">
    <source>
        <dbReference type="Pfam" id="PF25151"/>
    </source>
</evidence>
<dbReference type="GO" id="GO:0030488">
    <property type="term" value="P:tRNA methylation"/>
    <property type="evidence" value="ECO:0007669"/>
    <property type="project" value="TreeGrafter"/>
</dbReference>
<dbReference type="Pfam" id="PF10350">
    <property type="entry name" value="DUF2428"/>
    <property type="match status" value="1"/>
</dbReference>
<sequence length="1917" mass="218054">MSDSIRKKFQSLGPPSDCKLFLSNLKKILEEVIALDDINIKKNCLHKLVELYLECPSKFPVKRLMASFFQNLVGEFSDYVEVTLCEELIRHFSLPTFHCDSLQRVRHLVDTVGSLLENFKMGEKCINLISMQVLKYLVQAETFFLSQIQSDMAIVLLHQTMQHCHVTIQTINLVLQKTVSLIAKQLLEEPSLMSSMLDFDLQILNNETFLLDCRCCCSMNAVLLLQLAVPSGLSSNEQIAFLLFPKAFGELVPAKISWVTESQAASLNMDNLSILSYLAMSFGYIAMVSETAIRTNMSDGHNFYLDCLLPNLLEHGKRCNDTASKSLFGKTISLWSSRLHMCLGDSLCETLVNTLSNETRILESLLDYVWTHWEDQLDVIRQSAKSVFENVLKIHIKITHSDAEPDLFIATIMEHLFSVSWTCKGKFSALATCVRLLGARQVLSLRSKLPSEIVDQLEEQALACYSSELYSTLFITHHQELKSVGETGSWEEGFFFTWLEPVVKALCSNNSKLKQNLIEYLLVKLMKQGDKVLQYLITRLSAVRDRASCGAVIMCLRKARTLGLFKAKQESIEKQPLWYGYLHPDVLKSALCSFDQQVRLDAFGLLCENHKTTEPVSHFEFTMLKFFIPCNLNNQSPAFRQSFLSLSKKFFSRSKESLATMRKHLSKNQKHADFDETIQNYQKFYTWLTNYLLSSLYPGSAFARRTTSLAMLSLLTNIFGSDCVEFSVTRLLSHQHIQVLLECISDTFEENKKEAFNILSVYMQQAGPLWNQNQLNHIFEISMMLACSTRPQDCETAVYNFLLILKQQELHADIFTLPETLNIVNGAPIRNTGLKHPVLNLLNVLLDLLDDEICVANQSLITAAATRPMYPTLLCIRYIMPELNYQLLESEYIPFAKNFILHLIQSCQNLAKIVSPVVQNSSPEGNMPENVLNSSTLDMSDLFNIESIGPVLSESTVKESQILVESMPEYLVVCCWRSIKEVSLTLGKLCLQVPVNLITEHETLSLLTFDQVKMIGDYFSEQLLESIHRGAFELAYAGFQLMCQMLWSHPLASFNHLPIQWLTQVMLDIKSEDSGSKFCITRRSAGIPFFIQAITSTEPVTAGRKCFHQVMNDLLALAVIEEGEEKQTKYQDSQIHAVNILRALYRDARLGEDVLPYVADGLKASVLGFKSELWAIRNSATLLLSSLMTRIFGVKRSKDETDISKKNCQSGRTFFHQYPSLYTFLLSELKAATDNIHSSDKLQLHPSLYPVLLVLGRLYPSTIDNPDTNMSLSAFIPFVIKCASSPVYKTRIIASLALLPLVRRNEVISISQTLLANIPESYNQHISNSLIHGSLLQLCQIMKLLPSLDSATKEDYLNFMLSNLSKRTWLISSQNSCWATWQLMLNVIDCVLEMTDSKRFQMDKTSKLWSDFVACLCQGDKDSSCIWKPMYISVQQTMAKLCFKYLGQIFTNSKENVEPLDNESLQDCKGLMLKFLHFPFYEVRLCVLDALLSALDDDFLLLIDDEVSGAEAICTKVTSICESSTLHTESSVWSNKMVIVSVTGELYNDLMEIGLNRENYHLCLEKVYSVLASVPHCAEKLMNQNIDQNIQLFGQLLEQMDRERRLEVKAAIFKFSAQLVPVLYDKLKKHSEVSKEISHLLMEWTQRVKSYCKIDDSPVLQVSCCHALMHNVRTILLDSEDKLGSMIYNAWDSLACLLQEDDLDVKDIAASILCAVCKLPSGHSVFFYIVPIQLYVLIYLEMKLNRNKVLFVRKTMLYTESSERLFDKGEMNTYLDTVNFTRFITTAIRSVFGDDLEDNHLLFYCHSETAIKWVADPRPRLDECLKDAALSTHILHNLDILRQGLECLLVNCLQSDQYLNVGRYLSLCTMVFKAKTLLQILSSLEDKHLLDYQILELKNHLTDVVVKFDLKNMLAAA</sequence>
<dbReference type="Pfam" id="PF25151">
    <property type="entry name" value="TPR_Trm732_C"/>
    <property type="match status" value="1"/>
</dbReference>
<protein>
    <recommendedName>
        <fullName evidence="3">tRNA (32-2'-O)-methyltransferase regulator THADA</fullName>
    </recommendedName>
</protein>
<accession>A0A2C9L3N9</accession>